<evidence type="ECO:0000256" key="4">
    <source>
        <dbReference type="ARBA" id="ARBA00023002"/>
    </source>
</evidence>
<evidence type="ECO:0000259" key="8">
    <source>
        <dbReference type="Pfam" id="PF01207"/>
    </source>
</evidence>
<dbReference type="InterPro" id="IPR013785">
    <property type="entry name" value="Aldolase_TIM"/>
</dbReference>
<feature type="binding site" evidence="7">
    <location>
        <begin position="9"/>
        <end position="11"/>
    </location>
    <ligand>
        <name>FMN</name>
        <dbReference type="ChEBI" id="CHEBI:58210"/>
    </ligand>
</feature>
<comment type="function">
    <text evidence="5">Catalyzes the synthesis of 5,6-dihydrouridine (D), a modified base found in the D-loop of most tRNAs, via the reduction of the C5-C6 double bond in target uridines.</text>
</comment>
<evidence type="ECO:0000256" key="7">
    <source>
        <dbReference type="PIRSR" id="PIRSR006621-2"/>
    </source>
</evidence>
<keyword evidence="10" id="KW-1185">Reference proteome</keyword>
<dbReference type="EMBL" id="FORI01000003">
    <property type="protein sequence ID" value="SFI59171.1"/>
    <property type="molecule type" value="Genomic_DNA"/>
</dbReference>
<feature type="binding site" evidence="7">
    <location>
        <begin position="234"/>
        <end position="235"/>
    </location>
    <ligand>
        <name>FMN</name>
        <dbReference type="ChEBI" id="CHEBI:58210"/>
    </ligand>
</feature>
<dbReference type="InterPro" id="IPR001269">
    <property type="entry name" value="DUS_fam"/>
</dbReference>
<dbReference type="PANTHER" id="PTHR45846">
    <property type="entry name" value="TRNA-DIHYDROURIDINE(47) SYNTHASE [NAD(P)(+)]-LIKE"/>
    <property type="match status" value="1"/>
</dbReference>
<organism evidence="9 10">
    <name type="scientific">Treponema bryantii</name>
    <dbReference type="NCBI Taxonomy" id="163"/>
    <lineage>
        <taxon>Bacteria</taxon>
        <taxon>Pseudomonadati</taxon>
        <taxon>Spirochaetota</taxon>
        <taxon>Spirochaetia</taxon>
        <taxon>Spirochaetales</taxon>
        <taxon>Treponemataceae</taxon>
        <taxon>Treponema</taxon>
    </lineage>
</organism>
<comment type="similarity">
    <text evidence="5">Belongs to the dus family.</text>
</comment>
<gene>
    <name evidence="9" type="ORF">SAMN04487775_10314</name>
</gene>
<dbReference type="GO" id="GO:0017150">
    <property type="term" value="F:tRNA dihydrouridine synthase activity"/>
    <property type="evidence" value="ECO:0007669"/>
    <property type="project" value="InterPro"/>
</dbReference>
<dbReference type="SUPFAM" id="SSF51395">
    <property type="entry name" value="FMN-linked oxidoreductases"/>
    <property type="match status" value="1"/>
</dbReference>
<keyword evidence="7" id="KW-0547">Nucleotide-binding</keyword>
<dbReference type="EC" id="1.3.1.-" evidence="5"/>
<sequence>MNRKLICGPMATISHPAFRILVEQFGGCDEYFNEMINAGSLLNAGPFEKYYIDPTPVPEKVVWQLTGHDIEKMVPAARQLLSLPGLGLDLNMGCSAPDVYKTGAGIGWMTRPIEETRQMVSEVGKEVNFYNKEHPETPKRFSVKLRLGDEDFTDEGFFSFCDMLVENGAKLLTLHPRTKKEKLSRPPRYSYCQALCDRYKGDGVEIYLNGNVKDLASAEYALKTCPDISGIMISRASVQKPWIFSQIRAEKNKEIKVDMEKVCYDYIRNIEQYQPKEFYKTRLQRFFTYFCMNFQFAHYAQTQFVNAAEKGIDELKDAIREYFEKCPDDRTKVIKN</sequence>
<accession>A0A1I3JFW8</accession>
<dbReference type="InterPro" id="IPR035587">
    <property type="entry name" value="DUS-like_FMN-bd"/>
</dbReference>
<dbReference type="Pfam" id="PF01207">
    <property type="entry name" value="Dus"/>
    <property type="match status" value="1"/>
</dbReference>
<dbReference type="Gene3D" id="3.20.20.70">
    <property type="entry name" value="Aldolase class I"/>
    <property type="match status" value="1"/>
</dbReference>
<keyword evidence="4 5" id="KW-0560">Oxidoreductase</keyword>
<feature type="binding site" evidence="7">
    <location>
        <position position="144"/>
    </location>
    <ligand>
        <name>FMN</name>
        <dbReference type="ChEBI" id="CHEBI:58210"/>
    </ligand>
</feature>
<keyword evidence="1 5" id="KW-0285">Flavoprotein</keyword>
<dbReference type="OrthoDB" id="9764501at2"/>
<proteinExistence type="inferred from homology"/>
<evidence type="ECO:0000256" key="2">
    <source>
        <dbReference type="ARBA" id="ARBA00022643"/>
    </source>
</evidence>
<dbReference type="PIRSF" id="PIRSF006621">
    <property type="entry name" value="Dus"/>
    <property type="match status" value="1"/>
</dbReference>
<evidence type="ECO:0000256" key="1">
    <source>
        <dbReference type="ARBA" id="ARBA00022630"/>
    </source>
</evidence>
<dbReference type="Proteomes" id="UP000182737">
    <property type="component" value="Unassembled WGS sequence"/>
</dbReference>
<name>A0A1I3JFW8_9SPIR</name>
<protein>
    <recommendedName>
        <fullName evidence="5">tRNA-dihydrouridine synthase</fullName>
        <ecNumber evidence="5">1.3.1.-</ecNumber>
    </recommendedName>
</protein>
<evidence type="ECO:0000313" key="10">
    <source>
        <dbReference type="Proteomes" id="UP000182737"/>
    </source>
</evidence>
<feature type="binding site" evidence="7">
    <location>
        <position position="64"/>
    </location>
    <ligand>
        <name>FMN</name>
        <dbReference type="ChEBI" id="CHEBI:58210"/>
    </ligand>
</feature>
<dbReference type="GO" id="GO:0050660">
    <property type="term" value="F:flavin adenine dinucleotide binding"/>
    <property type="evidence" value="ECO:0007669"/>
    <property type="project" value="InterPro"/>
</dbReference>
<evidence type="ECO:0000256" key="6">
    <source>
        <dbReference type="PIRSR" id="PIRSR006621-1"/>
    </source>
</evidence>
<evidence type="ECO:0000313" key="9">
    <source>
        <dbReference type="EMBL" id="SFI59171.1"/>
    </source>
</evidence>
<feature type="active site" description="Proton donor" evidence="6">
    <location>
        <position position="94"/>
    </location>
</feature>
<dbReference type="CDD" id="cd02801">
    <property type="entry name" value="DUS_like_FMN"/>
    <property type="match status" value="1"/>
</dbReference>
<evidence type="ECO:0000256" key="5">
    <source>
        <dbReference type="PIRNR" id="PIRNR006621"/>
    </source>
</evidence>
<keyword evidence="3 5" id="KW-0819">tRNA processing</keyword>
<evidence type="ECO:0000256" key="3">
    <source>
        <dbReference type="ARBA" id="ARBA00022694"/>
    </source>
</evidence>
<feature type="domain" description="DUS-like FMN-binding" evidence="8">
    <location>
        <begin position="9"/>
        <end position="291"/>
    </location>
</feature>
<keyword evidence="2 5" id="KW-0288">FMN</keyword>
<comment type="cofactor">
    <cofactor evidence="5 7">
        <name>FMN</name>
        <dbReference type="ChEBI" id="CHEBI:58210"/>
    </cofactor>
</comment>
<dbReference type="GO" id="GO:0003723">
    <property type="term" value="F:RNA binding"/>
    <property type="evidence" value="ECO:0007669"/>
    <property type="project" value="TreeGrafter"/>
</dbReference>
<feature type="binding site" evidence="7">
    <location>
        <position position="175"/>
    </location>
    <ligand>
        <name>FMN</name>
        <dbReference type="ChEBI" id="CHEBI:58210"/>
    </ligand>
</feature>
<reference evidence="10" key="1">
    <citation type="submission" date="2016-10" db="EMBL/GenBank/DDBJ databases">
        <authorList>
            <person name="Varghese N."/>
            <person name="Submissions S."/>
        </authorList>
    </citation>
    <scope>NUCLEOTIDE SEQUENCE [LARGE SCALE GENOMIC DNA]</scope>
    <source>
        <strain evidence="10">XBD1002</strain>
    </source>
</reference>
<dbReference type="RefSeq" id="WP_074930859.1">
    <property type="nucleotide sequence ID" value="NZ_FORI01000003.1"/>
</dbReference>
<dbReference type="AlphaFoldDB" id="A0A1I3JFW8"/>
<dbReference type="PANTHER" id="PTHR45846:SF1">
    <property type="entry name" value="TRNA-DIHYDROURIDINE(47) SYNTHASE [NAD(P)(+)]-LIKE"/>
    <property type="match status" value="1"/>
</dbReference>